<gene>
    <name evidence="1" type="ORF">QQZ08_005161</name>
</gene>
<proteinExistence type="predicted"/>
<dbReference type="EMBL" id="JAZAVK010000043">
    <property type="protein sequence ID" value="KAK7428264.1"/>
    <property type="molecule type" value="Genomic_DNA"/>
</dbReference>
<evidence type="ECO:0000313" key="2">
    <source>
        <dbReference type="Proteomes" id="UP001498421"/>
    </source>
</evidence>
<name>A0ABR1I4W2_9HYPO</name>
<comment type="caution">
    <text evidence="1">The sequence shown here is derived from an EMBL/GenBank/DDBJ whole genome shotgun (WGS) entry which is preliminary data.</text>
</comment>
<dbReference type="Proteomes" id="UP001498421">
    <property type="component" value="Unassembled WGS sequence"/>
</dbReference>
<evidence type="ECO:0000313" key="1">
    <source>
        <dbReference type="EMBL" id="KAK7428264.1"/>
    </source>
</evidence>
<protein>
    <recommendedName>
        <fullName evidence="3">Transcription factor domain-containing protein</fullName>
    </recommendedName>
</protein>
<accession>A0ABR1I4W2</accession>
<reference evidence="1 2" key="1">
    <citation type="journal article" date="2025" name="Microbiol. Resour. Announc.">
        <title>Draft genome sequences for Neonectria magnoliae and Neonectria punicea, canker pathogens of Liriodendron tulipifera and Acer saccharum in West Virginia.</title>
        <authorList>
            <person name="Petronek H.M."/>
            <person name="Kasson M.T."/>
            <person name="Metheny A.M."/>
            <person name="Stauder C.M."/>
            <person name="Lovett B."/>
            <person name="Lynch S.C."/>
            <person name="Garnas J.R."/>
            <person name="Kasson L.R."/>
            <person name="Stajich J.E."/>
        </authorList>
    </citation>
    <scope>NUCLEOTIDE SEQUENCE [LARGE SCALE GENOMIC DNA]</scope>
    <source>
        <strain evidence="1 2">NRRL 64651</strain>
    </source>
</reference>
<keyword evidence="2" id="KW-1185">Reference proteome</keyword>
<sequence>MDAMILDKPDLDKLDATFEMPRWWNRPNRARIGCTGTDTDTDTQALETDLGFLFWEIPDPFCTLSPDVDPPADQEYWNFGPVPSPFVAESSQLNNRVSLLASELNKLHHDPMSAAIFTESNFLAFLSSLYRYRHSQIPTVHWPTFNPETVSLPLLLATAMAGALFAHTLDDVASRSLRPSQDLCDAAETFIFAQLETFDSVTERLRDDEILGVGAVEVCQAALLIELIQSQSYEVYGSSEADTSLNRPNRIGSILCRSSLSSG</sequence>
<organism evidence="1 2">
    <name type="scientific">Neonectria magnoliae</name>
    <dbReference type="NCBI Taxonomy" id="2732573"/>
    <lineage>
        <taxon>Eukaryota</taxon>
        <taxon>Fungi</taxon>
        <taxon>Dikarya</taxon>
        <taxon>Ascomycota</taxon>
        <taxon>Pezizomycotina</taxon>
        <taxon>Sordariomycetes</taxon>
        <taxon>Hypocreomycetidae</taxon>
        <taxon>Hypocreales</taxon>
        <taxon>Nectriaceae</taxon>
        <taxon>Neonectria</taxon>
    </lineage>
</organism>
<evidence type="ECO:0008006" key="3">
    <source>
        <dbReference type="Google" id="ProtNLM"/>
    </source>
</evidence>